<dbReference type="GO" id="GO:0000722">
    <property type="term" value="P:telomere maintenance via recombination"/>
    <property type="evidence" value="ECO:0007669"/>
    <property type="project" value="TreeGrafter"/>
</dbReference>
<dbReference type="InterPro" id="IPR020588">
    <property type="entry name" value="RecA_ATP-bd"/>
</dbReference>
<name>S6BHT8_BABBO</name>
<dbReference type="GO" id="GO:0090656">
    <property type="term" value="P:t-circle formation"/>
    <property type="evidence" value="ECO:0007669"/>
    <property type="project" value="TreeGrafter"/>
</dbReference>
<dbReference type="GO" id="GO:0005657">
    <property type="term" value="C:replication fork"/>
    <property type="evidence" value="ECO:0007669"/>
    <property type="project" value="TreeGrafter"/>
</dbReference>
<dbReference type="InterPro" id="IPR013632">
    <property type="entry name" value="Rad51_C"/>
</dbReference>
<dbReference type="GO" id="GO:0071140">
    <property type="term" value="P:resolution of mitotic recombination intermediates"/>
    <property type="evidence" value="ECO:0007669"/>
    <property type="project" value="TreeGrafter"/>
</dbReference>
<dbReference type="AlphaFoldDB" id="S6BHT8"/>
<dbReference type="Gene3D" id="3.40.50.300">
    <property type="entry name" value="P-loop containing nucleotide triphosphate hydrolases"/>
    <property type="match status" value="1"/>
</dbReference>
<dbReference type="GO" id="GO:0033065">
    <property type="term" value="C:Rad51C-XRCC3 complex"/>
    <property type="evidence" value="ECO:0007669"/>
    <property type="project" value="TreeGrafter"/>
</dbReference>
<dbReference type="InterPro" id="IPR027417">
    <property type="entry name" value="P-loop_NTPase"/>
</dbReference>
<dbReference type="PROSITE" id="PS50162">
    <property type="entry name" value="RECA_2"/>
    <property type="match status" value="1"/>
</dbReference>
<protein>
    <recommendedName>
        <fullName evidence="1">RecA family profile 1 domain-containing protein</fullName>
    </recommendedName>
</protein>
<dbReference type="PANTHER" id="PTHR46487:SF1">
    <property type="entry name" value="DNA REPAIR PROTEIN XRCC3"/>
    <property type="match status" value="1"/>
</dbReference>
<dbReference type="GO" id="GO:0045003">
    <property type="term" value="P:double-strand break repair via synthesis-dependent strand annealing"/>
    <property type="evidence" value="ECO:0007669"/>
    <property type="project" value="TreeGrafter"/>
</dbReference>
<dbReference type="SUPFAM" id="SSF52540">
    <property type="entry name" value="P-loop containing nucleoside triphosphate hydrolases"/>
    <property type="match status" value="1"/>
</dbReference>
<dbReference type="EMBL" id="AK441995">
    <property type="protein sequence ID" value="BAN65789.1"/>
    <property type="molecule type" value="mRNA"/>
</dbReference>
<reference evidence="2" key="1">
    <citation type="journal article" date="2014" name="BMC Genomics">
        <title>The Babesia bovis gene and promoter model: an update from full-length EST analysis.</title>
        <authorList>
            <person name="Yamagishi J."/>
            <person name="Wakaguri H."/>
            <person name="Yokoyama N."/>
            <person name="Yamashita R."/>
            <person name="Suzuki Y."/>
            <person name="Xuan X."/>
            <person name="Igarashi I."/>
        </authorList>
    </citation>
    <scope>NUCLEOTIDE SEQUENCE</scope>
    <source>
        <strain evidence="2">Texas</strain>
    </source>
</reference>
<dbReference type="GO" id="GO:0000400">
    <property type="term" value="F:four-way junction DNA binding"/>
    <property type="evidence" value="ECO:0007669"/>
    <property type="project" value="TreeGrafter"/>
</dbReference>
<dbReference type="CDD" id="cd19493">
    <property type="entry name" value="Rad51B"/>
    <property type="match status" value="1"/>
</dbReference>
<gene>
    <name evidence="2" type="primary">BBOV_II001330</name>
</gene>
<feature type="domain" description="RecA family profile 1" evidence="1">
    <location>
        <begin position="9"/>
        <end position="192"/>
    </location>
</feature>
<proteinExistence type="evidence at transcript level"/>
<dbReference type="GO" id="GO:0005524">
    <property type="term" value="F:ATP binding"/>
    <property type="evidence" value="ECO:0007669"/>
    <property type="project" value="InterPro"/>
</dbReference>
<dbReference type="GO" id="GO:0140664">
    <property type="term" value="F:ATP-dependent DNA damage sensor activity"/>
    <property type="evidence" value="ECO:0007669"/>
    <property type="project" value="InterPro"/>
</dbReference>
<evidence type="ECO:0000313" key="2">
    <source>
        <dbReference type="EMBL" id="BAN65789.1"/>
    </source>
</evidence>
<sequence length="274" mass="30138">MPPHTTPSFTESISLGITEIDDTLGDCLLLGMLTEIYGESGSGKTQVALTLVAEELVRMQEADSNDVMLYFQTSRAFPMQRFCDIIEHKRKSKNSRFKGAPLGPREIAKHLRIYRPSEPTLFLEELRNLHADVGASYHIRLIVIDSIACLFGDCMEDKDADNASMNTLLNVASILKRLAHQKNALILLINEAIAGNLDASAGTGMTHTLVTPALGDLWSQAINCRILIEAIRSSSSTRRFLRILFNCNGPPSIPLDFKIAASGIRACRVTHIDG</sequence>
<dbReference type="PANTHER" id="PTHR46487">
    <property type="entry name" value="DNA REPAIR PROTEIN XRCC3"/>
    <property type="match status" value="1"/>
</dbReference>
<dbReference type="VEuPathDB" id="PiroplasmaDB:BBOV_II001330"/>
<dbReference type="Pfam" id="PF08423">
    <property type="entry name" value="Rad51"/>
    <property type="match status" value="1"/>
</dbReference>
<organism evidence="2">
    <name type="scientific">Babesia bovis</name>
    <dbReference type="NCBI Taxonomy" id="5865"/>
    <lineage>
        <taxon>Eukaryota</taxon>
        <taxon>Sar</taxon>
        <taxon>Alveolata</taxon>
        <taxon>Apicomplexa</taxon>
        <taxon>Aconoidasida</taxon>
        <taxon>Piroplasmida</taxon>
        <taxon>Babesiidae</taxon>
        <taxon>Babesia</taxon>
    </lineage>
</organism>
<accession>S6BHT8</accession>
<evidence type="ECO:0000259" key="1">
    <source>
        <dbReference type="PROSITE" id="PS50162"/>
    </source>
</evidence>